<dbReference type="PANTHER" id="PTHR21443">
    <property type="entry name" value="CONSERVED OLIGOMERIC GOLGI COMPLEX COMPONENT 7"/>
    <property type="match status" value="1"/>
</dbReference>
<dbReference type="GO" id="GO:0000139">
    <property type="term" value="C:Golgi membrane"/>
    <property type="evidence" value="ECO:0007669"/>
    <property type="project" value="UniProtKB-SubCell"/>
</dbReference>
<dbReference type="GO" id="GO:0006890">
    <property type="term" value="P:retrograde vesicle-mediated transport, Golgi to endoplasmic reticulum"/>
    <property type="evidence" value="ECO:0007669"/>
    <property type="project" value="TreeGrafter"/>
</dbReference>
<dbReference type="EMBL" id="CAJVPI010002637">
    <property type="protein sequence ID" value="CAG8646932.1"/>
    <property type="molecule type" value="Genomic_DNA"/>
</dbReference>
<name>A0A9N9DTG3_9GLOM</name>
<dbReference type="GO" id="GO:0007030">
    <property type="term" value="P:Golgi organization"/>
    <property type="evidence" value="ECO:0007669"/>
    <property type="project" value="TreeGrafter"/>
</dbReference>
<evidence type="ECO:0000256" key="5">
    <source>
        <dbReference type="ARBA" id="ARBA00022927"/>
    </source>
</evidence>
<evidence type="ECO:0000313" key="10">
    <source>
        <dbReference type="EMBL" id="CAG8646932.1"/>
    </source>
</evidence>
<dbReference type="GO" id="GO:0006886">
    <property type="term" value="P:intracellular protein transport"/>
    <property type="evidence" value="ECO:0007669"/>
    <property type="project" value="InterPro"/>
</dbReference>
<organism evidence="10 11">
    <name type="scientific">Paraglomus brasilianum</name>
    <dbReference type="NCBI Taxonomy" id="144538"/>
    <lineage>
        <taxon>Eukaryota</taxon>
        <taxon>Fungi</taxon>
        <taxon>Fungi incertae sedis</taxon>
        <taxon>Mucoromycota</taxon>
        <taxon>Glomeromycotina</taxon>
        <taxon>Glomeromycetes</taxon>
        <taxon>Paraglomerales</taxon>
        <taxon>Paraglomeraceae</taxon>
        <taxon>Paraglomus</taxon>
    </lineage>
</organism>
<evidence type="ECO:0000313" key="11">
    <source>
        <dbReference type="Proteomes" id="UP000789739"/>
    </source>
</evidence>
<feature type="region of interest" description="Disordered" evidence="9">
    <location>
        <begin position="781"/>
        <end position="801"/>
    </location>
</feature>
<keyword evidence="6" id="KW-0333">Golgi apparatus</keyword>
<dbReference type="GO" id="GO:0017119">
    <property type="term" value="C:Golgi transport complex"/>
    <property type="evidence" value="ECO:0007669"/>
    <property type="project" value="InterPro"/>
</dbReference>
<accession>A0A9N9DTG3</accession>
<keyword evidence="7" id="KW-0472">Membrane</keyword>
<evidence type="ECO:0000256" key="3">
    <source>
        <dbReference type="ARBA" id="ARBA00020984"/>
    </source>
</evidence>
<evidence type="ECO:0000256" key="7">
    <source>
        <dbReference type="ARBA" id="ARBA00023136"/>
    </source>
</evidence>
<sequence>SLRTQMSKPVDIPSFPTAKKPDISVITTTTPPVPNKNSIDFSDFLHDDFNVKAWINKALTGVGDTIIHPPKEHSRSASIDANKQSARSKIKGIKDRKWIIDTSQVNALENHVSVLLDKLHFLNQEVSNRLERTVEDAVKNMPQTLAFLQVIKNDIINLKARDAAVKKDLEAVEGNTGEALEHLKYIDLIKNRMEASRAMLREAESWNNLEAEAGTIFASQDYQKASARLAEAEKSLVIFRNTPEYEERRKLLTELQNQLEATVSPQLVAALNQHDLAACQKFYLIFSQIGRKKDFCNYYYGARKSSLVQLWQNTSILEDTQTVAEESADTESRRKFVEFLRAFLDECFIVLNEEHTWCGNVFPDADEVLCALIETIFSSLKPSLAARLAGLVERYNEKCLSEIINAFTVCENFGRQFERVLFKSVRVDAGTHSITATKRPSRNDLVEWGHVIFEPFSDYQHDYAEYEKTYLSQVFRENLQAEKSVSVDATRVIADSVGKVFSLIEGSLSRCMALTHGFGGVGLIDAINYFFEAVFMEYNTLLKRLRVECGLNANRQHDQLYNTLPSNRNENSYDFDQEKLETDDWSNFQLGLRLLGTCRQMSERLVSFESKVKETLSGTRVLIEDNGLNGDLEWYDRRSVTLDGFSGTRTSLMLLRQSPLNSYLLNQLLTCIESKQLFELSVNSLTNFTKQCQLFVFDTIFLPIVKHLAGLPMMSIWNSNSEVNRRSAFNLEIPSFSLQPSKYIMSIGEDLLNLPSQFEIYADDSALAFSISSLPHADDAVDGSAVDGDDNSNEEESSDEDVVHNWMASIARGTMFALIESILSIPQLSPHGIHQLSTDLGYLTKVLSTLDVSPIDELGKIFKLLDMDEDVMMEHILAANKRQEDAEFSDASDRDLLVKVAAVRGIRMLDLGTL</sequence>
<evidence type="ECO:0000256" key="4">
    <source>
        <dbReference type="ARBA" id="ARBA00022448"/>
    </source>
</evidence>
<comment type="subcellular location">
    <subcellularLocation>
        <location evidence="1">Golgi apparatus membrane</location>
        <topology evidence="1">Peripheral membrane protein</topology>
    </subcellularLocation>
</comment>
<evidence type="ECO:0000256" key="9">
    <source>
        <dbReference type="SAM" id="MobiDB-lite"/>
    </source>
</evidence>
<dbReference type="Pfam" id="PF10191">
    <property type="entry name" value="COG7"/>
    <property type="match status" value="1"/>
</dbReference>
<gene>
    <name evidence="10" type="ORF">PBRASI_LOCUS10075</name>
</gene>
<keyword evidence="5" id="KW-0653">Protein transport</keyword>
<proteinExistence type="inferred from homology"/>
<keyword evidence="11" id="KW-1185">Reference proteome</keyword>
<evidence type="ECO:0000256" key="2">
    <source>
        <dbReference type="ARBA" id="ARBA00005831"/>
    </source>
</evidence>
<keyword evidence="4" id="KW-0813">Transport</keyword>
<dbReference type="OrthoDB" id="249612at2759"/>
<dbReference type="PANTHER" id="PTHR21443:SF0">
    <property type="entry name" value="CONSERVED OLIGOMERIC GOLGI COMPLEX SUBUNIT 7"/>
    <property type="match status" value="1"/>
</dbReference>
<feature type="compositionally biased region" description="Acidic residues" evidence="9">
    <location>
        <begin position="787"/>
        <end position="800"/>
    </location>
</feature>
<evidence type="ECO:0000256" key="1">
    <source>
        <dbReference type="ARBA" id="ARBA00004395"/>
    </source>
</evidence>
<dbReference type="Proteomes" id="UP000789739">
    <property type="component" value="Unassembled WGS sequence"/>
</dbReference>
<reference evidence="10" key="1">
    <citation type="submission" date="2021-06" db="EMBL/GenBank/DDBJ databases">
        <authorList>
            <person name="Kallberg Y."/>
            <person name="Tangrot J."/>
            <person name="Rosling A."/>
        </authorList>
    </citation>
    <scope>NUCLEOTIDE SEQUENCE</scope>
    <source>
        <strain evidence="10">BR232B</strain>
    </source>
</reference>
<comment type="caution">
    <text evidence="10">The sequence shown here is derived from an EMBL/GenBank/DDBJ whole genome shotgun (WGS) entry which is preliminary data.</text>
</comment>
<evidence type="ECO:0000256" key="8">
    <source>
        <dbReference type="ARBA" id="ARBA00031345"/>
    </source>
</evidence>
<feature type="non-terminal residue" evidence="10">
    <location>
        <position position="1"/>
    </location>
</feature>
<dbReference type="AlphaFoldDB" id="A0A9N9DTG3"/>
<dbReference type="Gene3D" id="1.20.1280.170">
    <property type="entry name" value="Exocyst complex component Exo70"/>
    <property type="match status" value="1"/>
</dbReference>
<protein>
    <recommendedName>
        <fullName evidence="3">Conserved oligomeric Golgi complex subunit 7</fullName>
    </recommendedName>
    <alternativeName>
        <fullName evidence="8">Component of oligomeric Golgi complex 7</fullName>
    </alternativeName>
</protein>
<dbReference type="InterPro" id="IPR019335">
    <property type="entry name" value="COG7"/>
</dbReference>
<comment type="similarity">
    <text evidence="2">Belongs to the COG7 family.</text>
</comment>
<evidence type="ECO:0000256" key="6">
    <source>
        <dbReference type="ARBA" id="ARBA00023034"/>
    </source>
</evidence>